<dbReference type="PANTHER" id="PTHR34875">
    <property type="entry name" value="UPF0237 PROTEIN MJ1558"/>
    <property type="match status" value="1"/>
</dbReference>
<dbReference type="CDD" id="cd04869">
    <property type="entry name" value="ACT_GcvR_2"/>
    <property type="match status" value="1"/>
</dbReference>
<dbReference type="InterPro" id="IPR045865">
    <property type="entry name" value="ACT-like_dom_sf"/>
</dbReference>
<proteinExistence type="predicted"/>
<dbReference type="InterPro" id="IPR002912">
    <property type="entry name" value="ACT_dom"/>
</dbReference>
<evidence type="ECO:0000313" key="2">
    <source>
        <dbReference type="EMBL" id="CAB4733892.1"/>
    </source>
</evidence>
<dbReference type="Gene3D" id="3.30.70.260">
    <property type="match status" value="2"/>
</dbReference>
<accession>A0A6J6SGF5</accession>
<reference evidence="2" key="1">
    <citation type="submission" date="2020-05" db="EMBL/GenBank/DDBJ databases">
        <authorList>
            <person name="Chiriac C."/>
            <person name="Salcher M."/>
            <person name="Ghai R."/>
            <person name="Kavagutti S V."/>
        </authorList>
    </citation>
    <scope>NUCLEOTIDE SEQUENCE</scope>
</reference>
<dbReference type="AlphaFoldDB" id="A0A6J6SGF5"/>
<name>A0A6J6SGF5_9ZZZZ</name>
<dbReference type="EMBL" id="CAEZYQ010000004">
    <property type="protein sequence ID" value="CAB4733892.1"/>
    <property type="molecule type" value="Genomic_DNA"/>
</dbReference>
<dbReference type="PIRSF" id="PIRSF028103">
    <property type="entry name" value="GcvR"/>
    <property type="match status" value="1"/>
</dbReference>
<organism evidence="2">
    <name type="scientific">freshwater metagenome</name>
    <dbReference type="NCBI Taxonomy" id="449393"/>
    <lineage>
        <taxon>unclassified sequences</taxon>
        <taxon>metagenomes</taxon>
        <taxon>ecological metagenomes</taxon>
    </lineage>
</organism>
<feature type="domain" description="ACT" evidence="1">
    <location>
        <begin position="92"/>
        <end position="171"/>
    </location>
</feature>
<evidence type="ECO:0000259" key="1">
    <source>
        <dbReference type="PROSITE" id="PS51671"/>
    </source>
</evidence>
<dbReference type="SUPFAM" id="SSF55021">
    <property type="entry name" value="ACT-like"/>
    <property type="match status" value="2"/>
</dbReference>
<gene>
    <name evidence="2" type="ORF">UFOPK2761_00714</name>
</gene>
<sequence>MTHSTLVLTVIGRDRPGLVSAVSAPVEARGGSWQHSQMARLAGEFAGIVLVSVPTGEVEGLERDLAALEADGLRVEVRRTDEPADQQVAAVGLHLLGTDRPGIVAEISRTIAAHGVGIESLTTGLREAPMAGGLLFEVTAELVAPVDGDLESLRSALEQLADELMVDLTLG</sequence>
<dbReference type="PROSITE" id="PS51671">
    <property type="entry name" value="ACT"/>
    <property type="match status" value="1"/>
</dbReference>
<dbReference type="InterPro" id="IPR016867">
    <property type="entry name" value="GcvR"/>
</dbReference>
<dbReference type="Pfam" id="PF13740">
    <property type="entry name" value="ACT_6"/>
    <property type="match status" value="2"/>
</dbReference>
<dbReference type="InterPro" id="IPR050990">
    <property type="entry name" value="UPF0237/GcvR_regulator"/>
</dbReference>
<dbReference type="PANTHER" id="PTHR34875:SF6">
    <property type="entry name" value="UPF0237 PROTEIN MJ1558"/>
    <property type="match status" value="1"/>
</dbReference>
<dbReference type="GO" id="GO:0006355">
    <property type="term" value="P:regulation of DNA-templated transcription"/>
    <property type="evidence" value="ECO:0007669"/>
    <property type="project" value="InterPro"/>
</dbReference>
<protein>
    <submittedName>
        <fullName evidence="2">Unannotated protein</fullName>
    </submittedName>
</protein>